<feature type="compositionally biased region" description="Polar residues" evidence="1">
    <location>
        <begin position="173"/>
        <end position="187"/>
    </location>
</feature>
<protein>
    <recommendedName>
        <fullName evidence="5">C3H1-type domain-containing protein</fullName>
    </recommendedName>
</protein>
<evidence type="ECO:0000313" key="3">
    <source>
        <dbReference type="EMBL" id="KAJ7620371.1"/>
    </source>
</evidence>
<sequence length="469" mass="50398">MLLVFLVLTMSSPLMLALCSPHGSELTVLLRIRNGTQDTIHKQWYGGINLQGSNSPYAPSVHPEEKCKASTAKVQNRSIICTVTDGIPLQSAKMYDCVLISYIHSHSSLAFDPFFEDTHSSTFCGTIAPFRGPDGRFASRPSRSPSPAASLSVPSSVGSLSDLPDSFIHTPVDSMSDQGNSGTSTAPSIADLSTMDIAALVSAVVGAMQQAQPAPAAPAPQPSVSVAPPFTGSGATAQFAGKSLPAIFPTIDPKVILDIASHSFSPLDLPRLLSPLDARQEYVALPSSAPAVEHTLALKQFPSFHSLLRPLIKYFDVLTAFAASADKAWEVFAITHSASAYMSHLAELHQRYKWGAVIAYHVEFHRMRLWQMKDGDYSGWAQPDLDLLARVVFPYVLLPSSPPSSSSSSSSAGGSRKEKSKKTPTPIEQQICFDWNSGLCKTSPCPRKRRHVCKKCESSDHPESGCSAA</sequence>
<organism evidence="3 4">
    <name type="scientific">Roridomyces roridus</name>
    <dbReference type="NCBI Taxonomy" id="1738132"/>
    <lineage>
        <taxon>Eukaryota</taxon>
        <taxon>Fungi</taxon>
        <taxon>Dikarya</taxon>
        <taxon>Basidiomycota</taxon>
        <taxon>Agaricomycotina</taxon>
        <taxon>Agaricomycetes</taxon>
        <taxon>Agaricomycetidae</taxon>
        <taxon>Agaricales</taxon>
        <taxon>Marasmiineae</taxon>
        <taxon>Mycenaceae</taxon>
        <taxon>Roridomyces</taxon>
    </lineage>
</organism>
<evidence type="ECO:0000313" key="4">
    <source>
        <dbReference type="Proteomes" id="UP001221142"/>
    </source>
</evidence>
<feature type="signal peptide" evidence="2">
    <location>
        <begin position="1"/>
        <end position="17"/>
    </location>
</feature>
<reference evidence="3" key="1">
    <citation type="submission" date="2023-03" db="EMBL/GenBank/DDBJ databases">
        <title>Massive genome expansion in bonnet fungi (Mycena s.s.) driven by repeated elements and novel gene families across ecological guilds.</title>
        <authorList>
            <consortium name="Lawrence Berkeley National Laboratory"/>
            <person name="Harder C.B."/>
            <person name="Miyauchi S."/>
            <person name="Viragh M."/>
            <person name="Kuo A."/>
            <person name="Thoen E."/>
            <person name="Andreopoulos B."/>
            <person name="Lu D."/>
            <person name="Skrede I."/>
            <person name="Drula E."/>
            <person name="Henrissat B."/>
            <person name="Morin E."/>
            <person name="Kohler A."/>
            <person name="Barry K."/>
            <person name="LaButti K."/>
            <person name="Morin E."/>
            <person name="Salamov A."/>
            <person name="Lipzen A."/>
            <person name="Mereny Z."/>
            <person name="Hegedus B."/>
            <person name="Baldrian P."/>
            <person name="Stursova M."/>
            <person name="Weitz H."/>
            <person name="Taylor A."/>
            <person name="Grigoriev I.V."/>
            <person name="Nagy L.G."/>
            <person name="Martin F."/>
            <person name="Kauserud H."/>
        </authorList>
    </citation>
    <scope>NUCLEOTIDE SEQUENCE</scope>
    <source>
        <strain evidence="3">9284</strain>
    </source>
</reference>
<evidence type="ECO:0000256" key="1">
    <source>
        <dbReference type="SAM" id="MobiDB-lite"/>
    </source>
</evidence>
<keyword evidence="4" id="KW-1185">Reference proteome</keyword>
<comment type="caution">
    <text evidence="3">The sequence shown here is derived from an EMBL/GenBank/DDBJ whole genome shotgun (WGS) entry which is preliminary data.</text>
</comment>
<feature type="region of interest" description="Disordered" evidence="1">
    <location>
        <begin position="400"/>
        <end position="425"/>
    </location>
</feature>
<evidence type="ECO:0000256" key="2">
    <source>
        <dbReference type="SAM" id="SignalP"/>
    </source>
</evidence>
<dbReference type="Proteomes" id="UP001221142">
    <property type="component" value="Unassembled WGS sequence"/>
</dbReference>
<keyword evidence="2" id="KW-0732">Signal</keyword>
<dbReference type="EMBL" id="JARKIF010000017">
    <property type="protein sequence ID" value="KAJ7620371.1"/>
    <property type="molecule type" value="Genomic_DNA"/>
</dbReference>
<proteinExistence type="predicted"/>
<dbReference type="AlphaFoldDB" id="A0AAD7BGT8"/>
<evidence type="ECO:0008006" key="5">
    <source>
        <dbReference type="Google" id="ProtNLM"/>
    </source>
</evidence>
<name>A0AAD7BGT8_9AGAR</name>
<feature type="compositionally biased region" description="Low complexity" evidence="1">
    <location>
        <begin position="138"/>
        <end position="166"/>
    </location>
</feature>
<accession>A0AAD7BGT8</accession>
<gene>
    <name evidence="3" type="ORF">FB45DRAFT_1006917</name>
</gene>
<feature type="region of interest" description="Disordered" evidence="1">
    <location>
        <begin position="134"/>
        <end position="188"/>
    </location>
</feature>
<feature type="chain" id="PRO_5041990635" description="C3H1-type domain-containing protein" evidence="2">
    <location>
        <begin position="18"/>
        <end position="469"/>
    </location>
</feature>